<dbReference type="Pfam" id="PF00437">
    <property type="entry name" value="T2SSE"/>
    <property type="match status" value="1"/>
</dbReference>
<dbReference type="EMBL" id="CP002780">
    <property type="protein sequence ID" value="AEG61323.1"/>
    <property type="molecule type" value="Genomic_DNA"/>
</dbReference>
<evidence type="ECO:0000313" key="6">
    <source>
        <dbReference type="Proteomes" id="UP000009234"/>
    </source>
</evidence>
<protein>
    <submittedName>
        <fullName evidence="5">Type II secretion system protein E</fullName>
    </submittedName>
</protein>
<dbReference type="Gene3D" id="3.30.450.90">
    <property type="match status" value="1"/>
</dbReference>
<dbReference type="eggNOG" id="COG2804">
    <property type="taxonomic scope" value="Bacteria"/>
</dbReference>
<organism evidence="5 6">
    <name type="scientific">Desulforamulus ruminis (strain ATCC 23193 / DSM 2154 / NCIMB 8452 / DL)</name>
    <name type="common">Desulfotomaculum ruminis</name>
    <dbReference type="NCBI Taxonomy" id="696281"/>
    <lineage>
        <taxon>Bacteria</taxon>
        <taxon>Bacillati</taxon>
        <taxon>Bacillota</taxon>
        <taxon>Clostridia</taxon>
        <taxon>Eubacteriales</taxon>
        <taxon>Peptococcaceae</taxon>
        <taxon>Desulforamulus</taxon>
    </lineage>
</organism>
<evidence type="ECO:0000256" key="2">
    <source>
        <dbReference type="ARBA" id="ARBA00022741"/>
    </source>
</evidence>
<evidence type="ECO:0000259" key="4">
    <source>
        <dbReference type="PROSITE" id="PS00662"/>
    </source>
</evidence>
<dbReference type="Gene3D" id="3.40.50.300">
    <property type="entry name" value="P-loop containing nucleotide triphosphate hydrolases"/>
    <property type="match status" value="1"/>
</dbReference>
<dbReference type="InterPro" id="IPR003593">
    <property type="entry name" value="AAA+_ATPase"/>
</dbReference>
<feature type="domain" description="Bacterial type II secretion system protein E" evidence="4">
    <location>
        <begin position="383"/>
        <end position="397"/>
    </location>
</feature>
<dbReference type="PANTHER" id="PTHR30258:SF1">
    <property type="entry name" value="PROTEIN TRANSPORT PROTEIN HOFB HOMOLOG"/>
    <property type="match status" value="1"/>
</dbReference>
<dbReference type="AlphaFoldDB" id="F6DUD8"/>
<dbReference type="GO" id="GO:0005524">
    <property type="term" value="F:ATP binding"/>
    <property type="evidence" value="ECO:0007669"/>
    <property type="project" value="UniProtKB-KW"/>
</dbReference>
<dbReference type="KEGG" id="dru:Desru_3112"/>
<dbReference type="GO" id="GO:0016887">
    <property type="term" value="F:ATP hydrolysis activity"/>
    <property type="evidence" value="ECO:0007669"/>
    <property type="project" value="TreeGrafter"/>
</dbReference>
<sequence length="570" mass="62908">MMGELRLAKKRLGDLLVDSKIITGEQLTEALHIQKQTGERLGQALINLGFAKESEIINALEMQLGIPKISLEQRVDPVLIKSLPESLIRRHGVIPVSRDGNRMIVAMFDPLNVVALDDIRLATGYEVDPVIASQTEIDAAIHKVFGLSFIQDAFGSPEKEESNSLTSPTLNFGEDSSLDDSPVVRLVNMLIRQAVNERASDIHIEPLKEQVRVRFRIDGLLHENNVLPRSALSSLVTRIKILAQLDIAEKRLPQDGRFQVRYGNKEIDLRISTLPTVFGEKVVMRLLAKSASVFKIEQLGFNCHNLRVFQGMIQHSYGMILITGPTGSGKTTSLYAVINELNKKENNIITIEDPVEYVMPGVNQTQVNAKAGFTFATGLRSILRQDPDIIMIGEIRDAETASIAVKAATTGHLVLSTLHTNDATGAVTRLIDMGVEPFLVASSVIGVVCQRLVRILCPQCKEMYSPPADSPEREFLGLAPEQPVSLYRPKGCVGCSNIGYKGRTSLQEVLPISQKIRLLTKQRASDQEIKSQAQEEGMITMREDGIRKAMEGVTSLAEVMRVTFTGEEKP</sequence>
<dbReference type="SMART" id="SM00382">
    <property type="entry name" value="AAA"/>
    <property type="match status" value="1"/>
</dbReference>
<dbReference type="FunFam" id="3.30.300.160:FF:000002">
    <property type="entry name" value="Type II secretion system protein E"/>
    <property type="match status" value="1"/>
</dbReference>
<keyword evidence="3" id="KW-0067">ATP-binding</keyword>
<reference evidence="6" key="1">
    <citation type="submission" date="2011-05" db="EMBL/GenBank/DDBJ databases">
        <title>Complete sequence of Desulfotomaculum ruminis DSM 2154.</title>
        <authorList>
            <person name="Lucas S."/>
            <person name="Copeland A."/>
            <person name="Lapidus A."/>
            <person name="Cheng J.-F."/>
            <person name="Goodwin L."/>
            <person name="Pitluck S."/>
            <person name="Lu M."/>
            <person name="Detter J.C."/>
            <person name="Han C."/>
            <person name="Tapia R."/>
            <person name="Land M."/>
            <person name="Hauser L."/>
            <person name="Kyrpides N."/>
            <person name="Ivanova N."/>
            <person name="Mikhailova N."/>
            <person name="Pagani I."/>
            <person name="Stams A.J.M."/>
            <person name="Plugge C.M."/>
            <person name="Muyzer G."/>
            <person name="Kuever J."/>
            <person name="Parshina S.N."/>
            <person name="Ivanova A.E."/>
            <person name="Nazina T.N."/>
            <person name="Brambilla E."/>
            <person name="Spring S."/>
            <person name="Klenk H.-P."/>
            <person name="Woyke T."/>
        </authorList>
    </citation>
    <scope>NUCLEOTIDE SEQUENCE [LARGE SCALE GENOMIC DNA]</scope>
    <source>
        <strain evidence="6">ATCC 23193 / DSM 2154 / NCIB 8452 / DL</strain>
    </source>
</reference>
<dbReference type="FunFam" id="3.40.50.300:FF:000398">
    <property type="entry name" value="Type IV pilus assembly ATPase PilB"/>
    <property type="match status" value="1"/>
</dbReference>
<dbReference type="HOGENOM" id="CLU_013446_10_3_9"/>
<dbReference type="RefSeq" id="WP_013843074.1">
    <property type="nucleotide sequence ID" value="NC_015589.1"/>
</dbReference>
<dbReference type="PANTHER" id="PTHR30258">
    <property type="entry name" value="TYPE II SECRETION SYSTEM PROTEIN GSPE-RELATED"/>
    <property type="match status" value="1"/>
</dbReference>
<gene>
    <name evidence="5" type="ordered locus">Desru_3112</name>
</gene>
<dbReference type="SUPFAM" id="SSF52540">
    <property type="entry name" value="P-loop containing nucleoside triphosphate hydrolases"/>
    <property type="match status" value="1"/>
</dbReference>
<dbReference type="GO" id="GO:0005886">
    <property type="term" value="C:plasma membrane"/>
    <property type="evidence" value="ECO:0007669"/>
    <property type="project" value="TreeGrafter"/>
</dbReference>
<dbReference type="FunFam" id="3.30.450.90:FF:000001">
    <property type="entry name" value="Type II secretion system ATPase GspE"/>
    <property type="match status" value="1"/>
</dbReference>
<dbReference type="InterPro" id="IPR027417">
    <property type="entry name" value="P-loop_NTPase"/>
</dbReference>
<dbReference type="InterPro" id="IPR001482">
    <property type="entry name" value="T2SS/T4SS_dom"/>
</dbReference>
<dbReference type="InterPro" id="IPR007831">
    <property type="entry name" value="T2SS_GspE_N"/>
</dbReference>
<dbReference type="Proteomes" id="UP000009234">
    <property type="component" value="Chromosome"/>
</dbReference>
<accession>F6DUD8</accession>
<name>F6DUD8_DESRL</name>
<keyword evidence="2" id="KW-0547">Nucleotide-binding</keyword>
<dbReference type="STRING" id="696281.Desru_3112"/>
<keyword evidence="6" id="KW-1185">Reference proteome</keyword>
<evidence type="ECO:0000256" key="1">
    <source>
        <dbReference type="ARBA" id="ARBA00006611"/>
    </source>
</evidence>
<proteinExistence type="inferred from homology"/>
<evidence type="ECO:0000313" key="5">
    <source>
        <dbReference type="EMBL" id="AEG61323.1"/>
    </source>
</evidence>
<dbReference type="CDD" id="cd01129">
    <property type="entry name" value="PulE-GspE-like"/>
    <property type="match status" value="1"/>
</dbReference>
<dbReference type="Gene3D" id="3.30.300.160">
    <property type="entry name" value="Type II secretion system, protein E, N-terminal domain"/>
    <property type="match status" value="1"/>
</dbReference>
<dbReference type="Pfam" id="PF05157">
    <property type="entry name" value="MshEN"/>
    <property type="match status" value="1"/>
</dbReference>
<evidence type="ECO:0000256" key="3">
    <source>
        <dbReference type="ARBA" id="ARBA00022840"/>
    </source>
</evidence>
<dbReference type="SUPFAM" id="SSF160246">
    <property type="entry name" value="EspE N-terminal domain-like"/>
    <property type="match status" value="1"/>
</dbReference>
<reference evidence="5 6" key="2">
    <citation type="journal article" date="2012" name="Stand. Genomic Sci.">
        <title>Complete genome sequence of the sulfate-reducing firmicute Desulfotomaculum ruminis type strain (DL(T)).</title>
        <authorList>
            <person name="Spring S."/>
            <person name="Visser M."/>
            <person name="Lu M."/>
            <person name="Copeland A."/>
            <person name="Lapidus A."/>
            <person name="Lucas S."/>
            <person name="Cheng J.F."/>
            <person name="Han C."/>
            <person name="Tapia R."/>
            <person name="Goodwin L.A."/>
            <person name="Pitluck S."/>
            <person name="Ivanova N."/>
            <person name="Land M."/>
            <person name="Hauser L."/>
            <person name="Larimer F."/>
            <person name="Rohde M."/>
            <person name="Goker M."/>
            <person name="Detter J.C."/>
            <person name="Kyrpides N.C."/>
            <person name="Woyke T."/>
            <person name="Schaap P.J."/>
            <person name="Plugge C.M."/>
            <person name="Muyzer G."/>
            <person name="Kuever J."/>
            <person name="Pereira I.A."/>
            <person name="Parshina S.N."/>
            <person name="Bernier-Latmani R."/>
            <person name="Stams A.J."/>
            <person name="Klenk H.P."/>
        </authorList>
    </citation>
    <scope>NUCLEOTIDE SEQUENCE [LARGE SCALE GENOMIC DNA]</scope>
    <source>
        <strain evidence="6">ATCC 23193 / DSM 2154 / NCIB 8452 / DL</strain>
    </source>
</reference>
<comment type="similarity">
    <text evidence="1">Belongs to the GSP E family.</text>
</comment>
<dbReference type="InterPro" id="IPR037257">
    <property type="entry name" value="T2SS_E_N_sf"/>
</dbReference>
<dbReference type="PROSITE" id="PS00662">
    <property type="entry name" value="T2SP_E"/>
    <property type="match status" value="1"/>
</dbReference>